<gene>
    <name evidence="2" type="primary">Necator_chrIII.g10479</name>
    <name evidence="2" type="ORF">RB195_009714</name>
</gene>
<evidence type="ECO:0000256" key="1">
    <source>
        <dbReference type="SAM" id="MobiDB-lite"/>
    </source>
</evidence>
<dbReference type="PANTHER" id="PTHR36693">
    <property type="entry name" value="GH02722P"/>
    <property type="match status" value="1"/>
</dbReference>
<dbReference type="PANTHER" id="PTHR36693:SF1">
    <property type="entry name" value="GH02722P"/>
    <property type="match status" value="1"/>
</dbReference>
<keyword evidence="3" id="KW-1185">Reference proteome</keyword>
<dbReference type="InterPro" id="IPR032072">
    <property type="entry name" value="DUF4807"/>
</dbReference>
<evidence type="ECO:0000313" key="2">
    <source>
        <dbReference type="EMBL" id="KAK6742009.1"/>
    </source>
</evidence>
<dbReference type="InterPro" id="IPR020103">
    <property type="entry name" value="PsdUridine_synth_cat_dom_sf"/>
</dbReference>
<proteinExistence type="predicted"/>
<feature type="region of interest" description="Disordered" evidence="1">
    <location>
        <begin position="1"/>
        <end position="35"/>
    </location>
</feature>
<comment type="caution">
    <text evidence="2">The sequence shown here is derived from an EMBL/GenBank/DDBJ whole genome shotgun (WGS) entry which is preliminary data.</text>
</comment>
<feature type="compositionally biased region" description="Basic and acidic residues" evidence="1">
    <location>
        <begin position="24"/>
        <end position="35"/>
    </location>
</feature>
<protein>
    <recommendedName>
        <fullName evidence="4">Pseudouridine synthase RsuA/RluA-like domain-containing protein</fullName>
    </recommendedName>
</protein>
<organism evidence="2 3">
    <name type="scientific">Necator americanus</name>
    <name type="common">Human hookworm</name>
    <dbReference type="NCBI Taxonomy" id="51031"/>
    <lineage>
        <taxon>Eukaryota</taxon>
        <taxon>Metazoa</taxon>
        <taxon>Ecdysozoa</taxon>
        <taxon>Nematoda</taxon>
        <taxon>Chromadorea</taxon>
        <taxon>Rhabditida</taxon>
        <taxon>Rhabditina</taxon>
        <taxon>Rhabditomorpha</taxon>
        <taxon>Strongyloidea</taxon>
        <taxon>Ancylostomatidae</taxon>
        <taxon>Bunostominae</taxon>
        <taxon>Necator</taxon>
    </lineage>
</organism>
<evidence type="ECO:0008006" key="4">
    <source>
        <dbReference type="Google" id="ProtNLM"/>
    </source>
</evidence>
<reference evidence="2 3" key="1">
    <citation type="submission" date="2023-08" db="EMBL/GenBank/DDBJ databases">
        <title>A Necator americanus chromosomal reference genome.</title>
        <authorList>
            <person name="Ilik V."/>
            <person name="Petrzelkova K.J."/>
            <person name="Pardy F."/>
            <person name="Fuh T."/>
            <person name="Niatou-Singa F.S."/>
            <person name="Gouil Q."/>
            <person name="Baker L."/>
            <person name="Ritchie M.E."/>
            <person name="Jex A.R."/>
            <person name="Gazzola D."/>
            <person name="Li H."/>
            <person name="Toshio Fujiwara R."/>
            <person name="Zhan B."/>
            <person name="Aroian R.V."/>
            <person name="Pafco B."/>
            <person name="Schwarz E.M."/>
        </authorList>
    </citation>
    <scope>NUCLEOTIDE SEQUENCE [LARGE SCALE GENOMIC DNA]</scope>
    <source>
        <strain evidence="2 3">Aroian</strain>
        <tissue evidence="2">Whole animal</tissue>
    </source>
</reference>
<dbReference type="SUPFAM" id="SSF55120">
    <property type="entry name" value="Pseudouridine synthase"/>
    <property type="match status" value="1"/>
</dbReference>
<dbReference type="Proteomes" id="UP001303046">
    <property type="component" value="Unassembled WGS sequence"/>
</dbReference>
<name>A0ABR1CUK2_NECAM</name>
<dbReference type="Gene3D" id="3.30.2350.10">
    <property type="entry name" value="Pseudouridine synthase"/>
    <property type="match status" value="1"/>
</dbReference>
<dbReference type="EMBL" id="JAVFWL010000003">
    <property type="protein sequence ID" value="KAK6742009.1"/>
    <property type="molecule type" value="Genomic_DNA"/>
</dbReference>
<sequence>MSEKSAADDFFGIEHMSSQFGAEEGERKEGSTAENREVEKAFTGLNLEKVDKQQSGTEFFDRAFFGEFKHERITCEQETNHSVDFFEENFFKKLPSESKIAVPFTKKVREQHLCEGVTEDHLQLEGRTVPVRTLRNLQEDVTGKKGQEKVVPPLEEYVENEVVGHRSEEVSGLHNIRSMITPIWRMNDEELVDFMTKRIIYKDDNIIAFDKPYGMAYSVKSLDKYQSGVVVFAMNSLVKSELKGSVSSGLVEQVSRCIVRGELSDSPLKITIPLIKAMKERDIKMMPLVTNKAVGEIFYVESECRTIKGNQYVSSVEVITHKEAPHQIRAHLALAGCPLIGDAKYSNSSPRPPRLSHRVLNLLGITDSQSRKIPMYLHLKQIHFPDASKSMKPMRSATRNLTSFFFRVRNINFTSFVFQAFYLHYNCKIWRCTPEVASSIFHLAKRNKDNFEKQIREHYALSVHKDFVLRLFLTKIPVENIDYEWESRMLCLFTKYLELERLVWNLSTLGGACSAMGDYDISFAKRAGIISEKQLQIASELDDRTLLARCHLYVALSVAQQANFIEAKRIVRIIYLWARHTQNEFVKSCCQGVRAKIKSIELFGTHALRSDCNTTTGFIRSLKLFTGLLTQLL</sequence>
<dbReference type="Pfam" id="PF16065">
    <property type="entry name" value="DUF4807"/>
    <property type="match status" value="1"/>
</dbReference>
<evidence type="ECO:0000313" key="3">
    <source>
        <dbReference type="Proteomes" id="UP001303046"/>
    </source>
</evidence>
<accession>A0ABR1CUK2</accession>